<name>A0A226EEE2_FOLCA</name>
<evidence type="ECO:0000313" key="4">
    <source>
        <dbReference type="Proteomes" id="UP000198287"/>
    </source>
</evidence>
<keyword evidence="4" id="KW-1185">Reference proteome</keyword>
<proteinExistence type="predicted"/>
<feature type="compositionally biased region" description="Pro residues" evidence="1">
    <location>
        <begin position="9"/>
        <end position="29"/>
    </location>
</feature>
<keyword evidence="2" id="KW-0812">Transmembrane</keyword>
<evidence type="ECO:0000256" key="2">
    <source>
        <dbReference type="SAM" id="Phobius"/>
    </source>
</evidence>
<feature type="transmembrane region" description="Helical" evidence="2">
    <location>
        <begin position="299"/>
        <end position="316"/>
    </location>
</feature>
<keyword evidence="2" id="KW-1133">Transmembrane helix</keyword>
<dbReference type="Proteomes" id="UP000198287">
    <property type="component" value="Unassembled WGS sequence"/>
</dbReference>
<dbReference type="OrthoDB" id="6140501at2759"/>
<accession>A0A226EEE2</accession>
<evidence type="ECO:0000313" key="3">
    <source>
        <dbReference type="EMBL" id="OXA55454.1"/>
    </source>
</evidence>
<gene>
    <name evidence="3" type="ORF">Fcan01_08872</name>
</gene>
<evidence type="ECO:0000256" key="1">
    <source>
        <dbReference type="SAM" id="MobiDB-lite"/>
    </source>
</evidence>
<dbReference type="EMBL" id="LNIX01000004">
    <property type="protein sequence ID" value="OXA55454.1"/>
    <property type="molecule type" value="Genomic_DNA"/>
</dbReference>
<dbReference type="AlphaFoldDB" id="A0A226EEE2"/>
<sequence>MEDYSSPSEQPPPPPPPIAPLPPPPPPLSSPSSSKKPFTIYDQNEIQLAILPFVDNVTGTEIKSPQDWKSQTALLNWKPERGLIGHASLLLVNRAYISGWPTSNEDQTTIKAILKPMRRNIERTLGDDIREEGRYPNSVILFPEDIKLNYEEMMKEWEHIKNTPYMLSRGNCAQTVYNILEAGGFQISRVMGDVFRLQWHFHGPLTLKYIVGSTIIARSKIAAGWVAKLAVMTDIVMQDFVSFKILTAVIQMVYWCYRLKTYGSDEFDVPIINAAPRPLKYYHVVKVVGFYSIGETSRIKFLILSVVIWIVSYFMVARSKVNTG</sequence>
<reference evidence="3 4" key="1">
    <citation type="submission" date="2015-12" db="EMBL/GenBank/DDBJ databases">
        <title>The genome of Folsomia candida.</title>
        <authorList>
            <person name="Faddeeva A."/>
            <person name="Derks M.F."/>
            <person name="Anvar Y."/>
            <person name="Smit S."/>
            <person name="Van Straalen N."/>
            <person name="Roelofs D."/>
        </authorList>
    </citation>
    <scope>NUCLEOTIDE SEQUENCE [LARGE SCALE GENOMIC DNA]</scope>
    <source>
        <strain evidence="3 4">VU population</strain>
        <tissue evidence="3">Whole body</tissue>
    </source>
</reference>
<comment type="caution">
    <text evidence="3">The sequence shown here is derived from an EMBL/GenBank/DDBJ whole genome shotgun (WGS) entry which is preliminary data.</text>
</comment>
<protein>
    <submittedName>
        <fullName evidence="3">Uncharacterized protein</fullName>
    </submittedName>
</protein>
<keyword evidence="2" id="KW-0472">Membrane</keyword>
<feature type="region of interest" description="Disordered" evidence="1">
    <location>
        <begin position="1"/>
        <end position="37"/>
    </location>
</feature>
<organism evidence="3 4">
    <name type="scientific">Folsomia candida</name>
    <name type="common">Springtail</name>
    <dbReference type="NCBI Taxonomy" id="158441"/>
    <lineage>
        <taxon>Eukaryota</taxon>
        <taxon>Metazoa</taxon>
        <taxon>Ecdysozoa</taxon>
        <taxon>Arthropoda</taxon>
        <taxon>Hexapoda</taxon>
        <taxon>Collembola</taxon>
        <taxon>Entomobryomorpha</taxon>
        <taxon>Isotomoidea</taxon>
        <taxon>Isotomidae</taxon>
        <taxon>Proisotominae</taxon>
        <taxon>Folsomia</taxon>
    </lineage>
</organism>